<name>A0AAN5KPD8_LEGPN</name>
<proteinExistence type="inferred from homology"/>
<dbReference type="InterPro" id="IPR042092">
    <property type="entry name" value="PsdUridine_s_RsuA/RluB/E/F_cat"/>
</dbReference>
<dbReference type="Proteomes" id="UP000861567">
    <property type="component" value="Unassembled WGS sequence"/>
</dbReference>
<dbReference type="PROSITE" id="PS01149">
    <property type="entry name" value="PSI_RSU"/>
    <property type="match status" value="1"/>
</dbReference>
<reference evidence="5" key="1">
    <citation type="journal article" date="2018" name="Genome Biol.">
        <title>SKESA: strategic k-mer extension for scrupulous assemblies.</title>
        <authorList>
            <person name="Souvorov A."/>
            <person name="Agarwala R."/>
            <person name="Lipman D.J."/>
        </authorList>
    </citation>
    <scope>NUCLEOTIDE SEQUENCE</scope>
    <source>
        <strain evidence="5">D3612</strain>
    </source>
</reference>
<dbReference type="GO" id="GO:0140098">
    <property type="term" value="F:catalytic activity, acting on RNA"/>
    <property type="evidence" value="ECO:0007669"/>
    <property type="project" value="UniProtKB-ARBA"/>
</dbReference>
<accession>A0AAN5KPD8</accession>
<reference evidence="5" key="2">
    <citation type="submission" date="2020-11" db="EMBL/GenBank/DDBJ databases">
        <authorList>
            <consortium name="NCBI Pathogen Detection Project"/>
        </authorList>
    </citation>
    <scope>NUCLEOTIDE SEQUENCE</scope>
    <source>
        <strain evidence="5">D3612</strain>
    </source>
</reference>
<organism evidence="5 6">
    <name type="scientific">Legionella pneumophila</name>
    <dbReference type="NCBI Taxonomy" id="446"/>
    <lineage>
        <taxon>Bacteria</taxon>
        <taxon>Pseudomonadati</taxon>
        <taxon>Pseudomonadota</taxon>
        <taxon>Gammaproteobacteria</taxon>
        <taxon>Legionellales</taxon>
        <taxon>Legionellaceae</taxon>
        <taxon>Legionella</taxon>
    </lineage>
</organism>
<dbReference type="InterPro" id="IPR006145">
    <property type="entry name" value="PsdUridine_synth_RsuA/RluA"/>
</dbReference>
<dbReference type="InterPro" id="IPR000748">
    <property type="entry name" value="PsdUridine_synth_RsuA/RluB/E/F"/>
</dbReference>
<evidence type="ECO:0000256" key="2">
    <source>
        <dbReference type="ARBA" id="ARBA00023235"/>
    </source>
</evidence>
<dbReference type="Pfam" id="PF00849">
    <property type="entry name" value="PseudoU_synth_2"/>
    <property type="match status" value="1"/>
</dbReference>
<evidence type="ECO:0000313" key="5">
    <source>
        <dbReference type="EMBL" id="HAT1595380.1"/>
    </source>
</evidence>
<dbReference type="NCBIfam" id="TIGR00093">
    <property type="entry name" value="pseudouridine synthase"/>
    <property type="match status" value="1"/>
</dbReference>
<dbReference type="SUPFAM" id="SSF55120">
    <property type="entry name" value="Pseudouridine synthase"/>
    <property type="match status" value="1"/>
</dbReference>
<dbReference type="Gene3D" id="3.30.70.1560">
    <property type="entry name" value="Alpha-L RNA-binding motif"/>
    <property type="match status" value="1"/>
</dbReference>
<dbReference type="AlphaFoldDB" id="A0AAN5KPD8"/>
<dbReference type="GO" id="GO:0009982">
    <property type="term" value="F:pseudouridine synthase activity"/>
    <property type="evidence" value="ECO:0007669"/>
    <property type="project" value="InterPro"/>
</dbReference>
<evidence type="ECO:0000313" key="6">
    <source>
        <dbReference type="Proteomes" id="UP000861567"/>
    </source>
</evidence>
<feature type="domain" description="Pseudouridine synthase RsuA/RluA-like" evidence="4">
    <location>
        <begin position="3"/>
        <end position="148"/>
    </location>
</feature>
<gene>
    <name evidence="5" type="ORF">I8Y58_000578</name>
</gene>
<evidence type="ECO:0000256" key="3">
    <source>
        <dbReference type="RuleBase" id="RU003887"/>
    </source>
</evidence>
<dbReference type="PANTHER" id="PTHR47683:SF2">
    <property type="entry name" value="RNA-BINDING S4 DOMAIN-CONTAINING PROTEIN"/>
    <property type="match status" value="1"/>
</dbReference>
<dbReference type="PANTHER" id="PTHR47683">
    <property type="entry name" value="PSEUDOURIDINE SYNTHASE FAMILY PROTEIN-RELATED"/>
    <property type="match status" value="1"/>
</dbReference>
<dbReference type="GO" id="GO:0003723">
    <property type="term" value="F:RNA binding"/>
    <property type="evidence" value="ECO:0007669"/>
    <property type="project" value="InterPro"/>
</dbReference>
<dbReference type="GO" id="GO:0006364">
    <property type="term" value="P:rRNA processing"/>
    <property type="evidence" value="ECO:0007669"/>
    <property type="project" value="UniProtKB-ARBA"/>
</dbReference>
<keyword evidence="2 3" id="KW-0413">Isomerase</keyword>
<comment type="similarity">
    <text evidence="1 3">Belongs to the pseudouridine synthase RsuA family.</text>
</comment>
<sequence>MPQLILFNKPYGILTQFTGELPEQTLSAFITFPGFYAAGRLDKQSEGLLILTDDGKLQHRLTHPKFDKKKYYWVQVEGTPTDNDLQPLRKGLAIKDITFLPAEARLIAEPKIWPRIPPIRERKNIPTTWLEIILREGKNHQIRKMTAAIGFPTLRLIRHRIGDWQLDELKPGEYKLINLANDKQNESTRKNRPKLGSRAK</sequence>
<dbReference type="Gene3D" id="3.30.70.580">
    <property type="entry name" value="Pseudouridine synthase I, catalytic domain, N-terminal subdomain"/>
    <property type="match status" value="1"/>
</dbReference>
<dbReference type="InterPro" id="IPR018496">
    <property type="entry name" value="PsdUridine_synth_RsuA/RluB_CS"/>
</dbReference>
<dbReference type="InterPro" id="IPR020103">
    <property type="entry name" value="PsdUridine_synth_cat_dom_sf"/>
</dbReference>
<comment type="caution">
    <text evidence="5">The sequence shown here is derived from an EMBL/GenBank/DDBJ whole genome shotgun (WGS) entry which is preliminary data.</text>
</comment>
<evidence type="ECO:0000259" key="4">
    <source>
        <dbReference type="Pfam" id="PF00849"/>
    </source>
</evidence>
<dbReference type="EC" id="5.4.99.-" evidence="3"/>
<evidence type="ECO:0000256" key="1">
    <source>
        <dbReference type="ARBA" id="ARBA00008348"/>
    </source>
</evidence>
<dbReference type="InterPro" id="IPR050343">
    <property type="entry name" value="RsuA_PseudoU_synthase"/>
</dbReference>
<dbReference type="GO" id="GO:0001522">
    <property type="term" value="P:pseudouridine synthesis"/>
    <property type="evidence" value="ECO:0007669"/>
    <property type="project" value="InterPro"/>
</dbReference>
<dbReference type="InterPro" id="IPR020094">
    <property type="entry name" value="TruA/RsuA/RluB/E/F_N"/>
</dbReference>
<protein>
    <recommendedName>
        <fullName evidence="3">Pseudouridine synthase</fullName>
        <ecNumber evidence="3">5.4.99.-</ecNumber>
    </recommendedName>
</protein>
<dbReference type="EMBL" id="DACSEI010000003">
    <property type="protein sequence ID" value="HAT1595380.1"/>
    <property type="molecule type" value="Genomic_DNA"/>
</dbReference>